<gene>
    <name evidence="2" type="ORF">GCM10023171_17710</name>
</gene>
<dbReference type="Pfam" id="PF01551">
    <property type="entry name" value="Peptidase_M23"/>
    <property type="match status" value="1"/>
</dbReference>
<accession>A0ABP8PD18</accession>
<dbReference type="SUPFAM" id="SSF51261">
    <property type="entry name" value="Duplicated hybrid motif"/>
    <property type="match status" value="1"/>
</dbReference>
<dbReference type="PROSITE" id="PS51257">
    <property type="entry name" value="PROKAR_LIPOPROTEIN"/>
    <property type="match status" value="1"/>
</dbReference>
<dbReference type="Proteomes" id="UP001500731">
    <property type="component" value="Unassembled WGS sequence"/>
</dbReference>
<dbReference type="RefSeq" id="WP_345186193.1">
    <property type="nucleotide sequence ID" value="NZ_BAABGP010000012.1"/>
</dbReference>
<sequence length="355" mass="37909">MKVAAGAVAGFFVLLFALVVVVGSGGAAACGSGGAVNVQAIPKDATSGSWDADQMINAGHIMNAATAMNLPMRAEQIGVMTAIGESTLVNIGYGDWETGGVRNPDGTPTSSIGLFQQQDWWGSTADRMDPEKSATLFFKRLVDVSGWEQMDPSHAANAVQINSDPNHYTKYWDDAVKLTDELSRKYGDTGAATSCTTGAAAYPLKQPFIMSDGFGPRTAPTEGASSWHPAVDLVGHCGDPIYSILPGKVVRSDRLYLSIESPDGFLVEYLHSHKSDRAVNVGDEVQRGQEISKVGDEAPATGCHLDLRIDTTNNKNPDVAKLPTYPEAPGYVNPEEFMKIFGVDLCPAAWCTRNY</sequence>
<comment type="caution">
    <text evidence="2">The sequence shown here is derived from an EMBL/GenBank/DDBJ whole genome shotgun (WGS) entry which is preliminary data.</text>
</comment>
<protein>
    <recommendedName>
        <fullName evidence="1">M23ase beta-sheet core domain-containing protein</fullName>
    </recommendedName>
</protein>
<dbReference type="InterPro" id="IPR050570">
    <property type="entry name" value="Cell_wall_metabolism_enzyme"/>
</dbReference>
<dbReference type="InterPro" id="IPR011055">
    <property type="entry name" value="Dup_hybrid_motif"/>
</dbReference>
<dbReference type="EMBL" id="BAABGP010000012">
    <property type="protein sequence ID" value="GAA4484590.1"/>
    <property type="molecule type" value="Genomic_DNA"/>
</dbReference>
<name>A0ABP8PD18_9MICO</name>
<evidence type="ECO:0000259" key="1">
    <source>
        <dbReference type="Pfam" id="PF01551"/>
    </source>
</evidence>
<dbReference type="Gene3D" id="2.70.70.10">
    <property type="entry name" value="Glucose Permease (Domain IIA)"/>
    <property type="match status" value="1"/>
</dbReference>
<dbReference type="PANTHER" id="PTHR21666">
    <property type="entry name" value="PEPTIDASE-RELATED"/>
    <property type="match status" value="1"/>
</dbReference>
<reference evidence="3" key="1">
    <citation type="journal article" date="2019" name="Int. J. Syst. Evol. Microbiol.">
        <title>The Global Catalogue of Microorganisms (GCM) 10K type strain sequencing project: providing services to taxonomists for standard genome sequencing and annotation.</title>
        <authorList>
            <consortium name="The Broad Institute Genomics Platform"/>
            <consortium name="The Broad Institute Genome Sequencing Center for Infectious Disease"/>
            <person name="Wu L."/>
            <person name="Ma J."/>
        </authorList>
    </citation>
    <scope>NUCLEOTIDE SEQUENCE [LARGE SCALE GENOMIC DNA]</scope>
    <source>
        <strain evidence="3">JCM 17839</strain>
    </source>
</reference>
<dbReference type="CDD" id="cd12797">
    <property type="entry name" value="M23_peptidase"/>
    <property type="match status" value="1"/>
</dbReference>
<keyword evidence="3" id="KW-1185">Reference proteome</keyword>
<dbReference type="InterPro" id="IPR016047">
    <property type="entry name" value="M23ase_b-sheet_dom"/>
</dbReference>
<dbReference type="PANTHER" id="PTHR21666:SF270">
    <property type="entry name" value="MUREIN HYDROLASE ACTIVATOR ENVC"/>
    <property type="match status" value="1"/>
</dbReference>
<feature type="domain" description="M23ase beta-sheet core" evidence="1">
    <location>
        <begin position="228"/>
        <end position="312"/>
    </location>
</feature>
<evidence type="ECO:0000313" key="2">
    <source>
        <dbReference type="EMBL" id="GAA4484590.1"/>
    </source>
</evidence>
<organism evidence="2 3">
    <name type="scientific">Microbacterium panaciterrae</name>
    <dbReference type="NCBI Taxonomy" id="985759"/>
    <lineage>
        <taxon>Bacteria</taxon>
        <taxon>Bacillati</taxon>
        <taxon>Actinomycetota</taxon>
        <taxon>Actinomycetes</taxon>
        <taxon>Micrococcales</taxon>
        <taxon>Microbacteriaceae</taxon>
        <taxon>Microbacterium</taxon>
    </lineage>
</organism>
<proteinExistence type="predicted"/>
<evidence type="ECO:0000313" key="3">
    <source>
        <dbReference type="Proteomes" id="UP001500731"/>
    </source>
</evidence>